<reference evidence="1" key="1">
    <citation type="submission" date="2015-06" db="UniProtKB">
        <authorList>
            <consortium name="EnsemblPlants"/>
        </authorList>
    </citation>
    <scope>IDENTIFICATION</scope>
</reference>
<dbReference type="EnsemblPlants" id="EMT16303">
    <property type="protein sequence ID" value="EMT16303"/>
    <property type="gene ID" value="F775_43047"/>
</dbReference>
<dbReference type="AlphaFoldDB" id="R7W6N6"/>
<sequence length="52" mass="5087">MAVGEEVKLSISGAALAALLHRCGAAAGDCDGLASGRAPPPPSAGPHPLRLR</sequence>
<evidence type="ECO:0000313" key="1">
    <source>
        <dbReference type="EnsemblPlants" id="EMT16303"/>
    </source>
</evidence>
<proteinExistence type="predicted"/>
<accession>R7W6N6</accession>
<organism evidence="1">
    <name type="scientific">Aegilops tauschii</name>
    <name type="common">Tausch's goatgrass</name>
    <name type="synonym">Aegilops squarrosa</name>
    <dbReference type="NCBI Taxonomy" id="37682"/>
    <lineage>
        <taxon>Eukaryota</taxon>
        <taxon>Viridiplantae</taxon>
        <taxon>Streptophyta</taxon>
        <taxon>Embryophyta</taxon>
        <taxon>Tracheophyta</taxon>
        <taxon>Spermatophyta</taxon>
        <taxon>Magnoliopsida</taxon>
        <taxon>Liliopsida</taxon>
        <taxon>Poales</taxon>
        <taxon>Poaceae</taxon>
        <taxon>BOP clade</taxon>
        <taxon>Pooideae</taxon>
        <taxon>Triticodae</taxon>
        <taxon>Triticeae</taxon>
        <taxon>Triticinae</taxon>
        <taxon>Aegilops</taxon>
    </lineage>
</organism>
<protein>
    <submittedName>
        <fullName evidence="1">Uncharacterized protein</fullName>
    </submittedName>
</protein>
<name>R7W6N6_AEGTA</name>